<dbReference type="InterPro" id="IPR016024">
    <property type="entry name" value="ARM-type_fold"/>
</dbReference>
<dbReference type="Gene3D" id="1.25.10.10">
    <property type="entry name" value="Leucine-rich Repeat Variant"/>
    <property type="match status" value="1"/>
</dbReference>
<feature type="region of interest" description="Disordered" evidence="1">
    <location>
        <begin position="438"/>
        <end position="460"/>
    </location>
</feature>
<sequence length="827" mass="89020">MGLAHSKAQQELLEDHLGEASFLWTLWEDALVSPAYTLMELAEGPEARLLAHLDALTLGGAHTRQKLLLPGLTSDEVGVVTASALALLFSGEEEAEETVLEALKQAEPAAAPSPLRALELGATPRVLKSLSPMLASTEANVLAASLEVLTFWGEEPGPRLGALLSHSDPRVVSAALKAARVTRAPVSEHAVLDGLQSSSAEVRTEALWTALTLGLGSAWPLCRKLAEGPSPDGAALLFLGLGGTDADLERLLEAAKSSSSRAEALWALGFSGRVEAAEYCLNLLEDSTLGRLAAEAFCAISGLRISGPYERPPPTSSEEEEAREEVVASSPEDKLPLAAPDRVHAWWREHQRHFERGGRYLQGRPLSGAWLVEALEFLPMRRRHVLSRELGLRNRGRLTIQSQCFSARQRAEILAGRQVLERTSMSQPFQHLIAVARPPPAAPQQRSPGRARQPPRPHAGRLAITGLGMVSALGDNVIASCAASRAGMSRISSLEEVQVWDPVSRKPESARGAAIPWLTDGFSGNGRLAALSTEALLDLRSHTYQHPNTLCAFHLCAPGGYYLHQMDAREGNPPSRHEERIVRYQQRLIPAVLRAAELQAVKAQPLWFGETGFLLALQAAHRQLDAGEVDSCIIGGVDSLVEPRLVEALDQLRLLKTPGNPVGMLPGEAAAFMQVERWDAAVRRGARVLATLEAPSVDTEPFHRMSRTPAMGEALVRCIRRTMAPLGGPRKQALRVIAALNGDSYRATDWGHALVTLRAQDDLPEAPAWYPAASFGETGAATGLLGICMAVRGLERGYLPETGVLLWVSGDDGSRGSLLIHPPTPMA</sequence>
<dbReference type="STRING" id="1297742.A176_000527"/>
<accession>A0A0H4WQL4</accession>
<dbReference type="InterPro" id="IPR011959">
    <property type="entry name" value="CHP02270"/>
</dbReference>
<reference evidence="3 4" key="1">
    <citation type="journal article" date="2016" name="PLoS ONE">
        <title>Complete Genome Sequence and Comparative Genomics of a Novel Myxobacterium Myxococcus hansupus.</title>
        <authorList>
            <person name="Sharma G."/>
            <person name="Narwani T."/>
            <person name="Subramanian S."/>
        </authorList>
    </citation>
    <scope>NUCLEOTIDE SEQUENCE [LARGE SCALE GENOMIC DNA]</scope>
    <source>
        <strain evidence="4">mixupus</strain>
    </source>
</reference>
<keyword evidence="4" id="KW-1185">Reference proteome</keyword>
<dbReference type="eggNOG" id="COG1413">
    <property type="taxonomic scope" value="Bacteria"/>
</dbReference>
<evidence type="ECO:0000313" key="4">
    <source>
        <dbReference type="Proteomes" id="UP000009026"/>
    </source>
</evidence>
<dbReference type="GO" id="GO:0016746">
    <property type="term" value="F:acyltransferase activity"/>
    <property type="evidence" value="ECO:0007669"/>
    <property type="project" value="InterPro"/>
</dbReference>
<dbReference type="SUPFAM" id="SSF53901">
    <property type="entry name" value="Thiolase-like"/>
    <property type="match status" value="2"/>
</dbReference>
<dbReference type="Pfam" id="PF00109">
    <property type="entry name" value="ketoacyl-synt"/>
    <property type="match status" value="1"/>
</dbReference>
<dbReference type="InterPro" id="IPR011989">
    <property type="entry name" value="ARM-like"/>
</dbReference>
<protein>
    <recommendedName>
        <fullName evidence="2">Beta-ketoacyl synthase-like N-terminal domain-containing protein</fullName>
    </recommendedName>
</protein>
<name>A0A0H4WQL4_9BACT</name>
<gene>
    <name evidence="3" type="ORF">A176_000527</name>
</gene>
<dbReference type="SUPFAM" id="SSF48371">
    <property type="entry name" value="ARM repeat"/>
    <property type="match status" value="1"/>
</dbReference>
<dbReference type="eggNOG" id="COG0304">
    <property type="taxonomic scope" value="Bacteria"/>
</dbReference>
<evidence type="ECO:0000259" key="2">
    <source>
        <dbReference type="Pfam" id="PF00109"/>
    </source>
</evidence>
<dbReference type="NCBIfam" id="TIGR02270">
    <property type="entry name" value="TIGR02270 family protein"/>
    <property type="match status" value="1"/>
</dbReference>
<dbReference type="Gene3D" id="3.40.47.10">
    <property type="match status" value="1"/>
</dbReference>
<dbReference type="InterPro" id="IPR014030">
    <property type="entry name" value="Ketoacyl_synth_N"/>
</dbReference>
<feature type="region of interest" description="Disordered" evidence="1">
    <location>
        <begin position="309"/>
        <end position="331"/>
    </location>
</feature>
<proteinExistence type="predicted"/>
<evidence type="ECO:0000256" key="1">
    <source>
        <dbReference type="SAM" id="MobiDB-lite"/>
    </source>
</evidence>
<organism evidence="3 4">
    <name type="scientific">Pseudomyxococcus hansupus</name>
    <dbReference type="NCBI Taxonomy" id="1297742"/>
    <lineage>
        <taxon>Bacteria</taxon>
        <taxon>Pseudomonadati</taxon>
        <taxon>Myxococcota</taxon>
        <taxon>Myxococcia</taxon>
        <taxon>Myxococcales</taxon>
        <taxon>Cystobacterineae</taxon>
        <taxon>Myxococcaceae</taxon>
        <taxon>Pseudomyxococcus</taxon>
    </lineage>
</organism>
<dbReference type="Proteomes" id="UP000009026">
    <property type="component" value="Chromosome"/>
</dbReference>
<dbReference type="PATRIC" id="fig|1297742.4.peg.535"/>
<dbReference type="EMBL" id="CP012109">
    <property type="protein sequence ID" value="AKQ63615.1"/>
    <property type="molecule type" value="Genomic_DNA"/>
</dbReference>
<feature type="domain" description="Beta-ketoacyl synthase-like N-terminal" evidence="2">
    <location>
        <begin position="612"/>
        <end position="658"/>
    </location>
</feature>
<dbReference type="InterPro" id="IPR016039">
    <property type="entry name" value="Thiolase-like"/>
</dbReference>
<feature type="compositionally biased region" description="Low complexity" evidence="1">
    <location>
        <begin position="443"/>
        <end position="452"/>
    </location>
</feature>
<dbReference type="KEGG" id="mym:A176_000527"/>
<dbReference type="AlphaFoldDB" id="A0A0H4WQL4"/>
<evidence type="ECO:0000313" key="3">
    <source>
        <dbReference type="EMBL" id="AKQ63615.1"/>
    </source>
</evidence>